<dbReference type="PANTHER" id="PTHR46067">
    <property type="entry name" value="ACYL-COA N-ACYLTRANSFERASES (NAT) SUPERFAMILY PROTEIN"/>
    <property type="match status" value="1"/>
</dbReference>
<reference evidence="2" key="2">
    <citation type="journal article" date="2023" name="Plants (Basel)">
        <title>Annotation of the Turnera subulata (Passifloraceae) Draft Genome Reveals the S-Locus Evolved after the Divergence of Turneroideae from Passifloroideae in a Stepwise Manner.</title>
        <authorList>
            <person name="Henning P.M."/>
            <person name="Roalson E.H."/>
            <person name="Mir W."/>
            <person name="McCubbin A.G."/>
            <person name="Shore J.S."/>
        </authorList>
    </citation>
    <scope>NUCLEOTIDE SEQUENCE</scope>
    <source>
        <strain evidence="2">F60SS</strain>
    </source>
</reference>
<gene>
    <name evidence="2" type="ORF">Tsubulata_035660</name>
</gene>
<dbReference type="PANTHER" id="PTHR46067:SF27">
    <property type="entry name" value="ACYL-COA N-ACYLTRANSFERASES (NAT) SUPERFAMILY PROTEIN"/>
    <property type="match status" value="1"/>
</dbReference>
<dbReference type="OrthoDB" id="630895at2759"/>
<dbReference type="PROSITE" id="PS51186">
    <property type="entry name" value="GNAT"/>
    <property type="match status" value="2"/>
</dbReference>
<dbReference type="SUPFAM" id="SSF55729">
    <property type="entry name" value="Acyl-CoA N-acyltransferases (Nat)"/>
    <property type="match status" value="2"/>
</dbReference>
<feature type="non-terminal residue" evidence="2">
    <location>
        <position position="1"/>
    </location>
</feature>
<comment type="caution">
    <text evidence="2">The sequence shown here is derived from an EMBL/GenBank/DDBJ whole genome shotgun (WGS) entry which is preliminary data.</text>
</comment>
<dbReference type="EMBL" id="JAKUCV010007724">
    <property type="protein sequence ID" value="KAJ4822239.1"/>
    <property type="molecule type" value="Genomic_DNA"/>
</dbReference>
<evidence type="ECO:0000313" key="3">
    <source>
        <dbReference type="Proteomes" id="UP001141552"/>
    </source>
</evidence>
<dbReference type="InterPro" id="IPR000182">
    <property type="entry name" value="GNAT_dom"/>
</dbReference>
<dbReference type="Proteomes" id="UP001141552">
    <property type="component" value="Unassembled WGS sequence"/>
</dbReference>
<accession>A0A9Q0IZ21</accession>
<name>A0A9Q0IZ21_9ROSI</name>
<dbReference type="InterPro" id="IPR016181">
    <property type="entry name" value="Acyl_CoA_acyltransferase"/>
</dbReference>
<dbReference type="Gene3D" id="3.40.630.30">
    <property type="match status" value="2"/>
</dbReference>
<protein>
    <recommendedName>
        <fullName evidence="1">N-acetyltransferase domain-containing protein</fullName>
    </recommendedName>
</protein>
<dbReference type="GO" id="GO:0016747">
    <property type="term" value="F:acyltransferase activity, transferring groups other than amino-acyl groups"/>
    <property type="evidence" value="ECO:0007669"/>
    <property type="project" value="InterPro"/>
</dbReference>
<dbReference type="AlphaFoldDB" id="A0A9Q0IZ21"/>
<sequence length="361" mass="41059">MVENTSPLLVKEEGNHELFNISLRPLDVSDIDDFMVWATDEEVTRFCTWEPYKSKEEGLDYIKNVVLPHPWLRAICLDNRPIGAISVTKNSGNDACRGELGYVLASKYWGKGIATRAVKMVTRAIFGEWPQLERIEALVDVQNKGSQRVLEKAGFQREGVLRKYFILKGRTRDMVVFSLLSTDPQEECSHEFSNISFRLLDLSDIDDFMVWAADEEVARFCTWEANMTKEEGLDYIKNMVLPQPWWLRAICLDNQPIGFISLTKNSGKDACRGELGYVLGSKYWGKGIATGAVKMVTQAKFRECPELGRIEALVEVENKGSQRVLEKAGFQREGVLRNYRILKGRLTDLLIFSLVSTDPQV</sequence>
<feature type="domain" description="N-acetyltransferase" evidence="1">
    <location>
        <begin position="195"/>
        <end position="348"/>
    </location>
</feature>
<evidence type="ECO:0000313" key="2">
    <source>
        <dbReference type="EMBL" id="KAJ4822239.1"/>
    </source>
</evidence>
<reference evidence="2" key="1">
    <citation type="submission" date="2022-02" db="EMBL/GenBank/DDBJ databases">
        <authorList>
            <person name="Henning P.M."/>
            <person name="McCubbin A.G."/>
            <person name="Shore J.S."/>
        </authorList>
    </citation>
    <scope>NUCLEOTIDE SEQUENCE</scope>
    <source>
        <strain evidence="2">F60SS</strain>
        <tissue evidence="2">Leaves</tissue>
    </source>
</reference>
<proteinExistence type="predicted"/>
<feature type="domain" description="N-acetyltransferase" evidence="1">
    <location>
        <begin position="21"/>
        <end position="173"/>
    </location>
</feature>
<organism evidence="2 3">
    <name type="scientific">Turnera subulata</name>
    <dbReference type="NCBI Taxonomy" id="218843"/>
    <lineage>
        <taxon>Eukaryota</taxon>
        <taxon>Viridiplantae</taxon>
        <taxon>Streptophyta</taxon>
        <taxon>Embryophyta</taxon>
        <taxon>Tracheophyta</taxon>
        <taxon>Spermatophyta</taxon>
        <taxon>Magnoliopsida</taxon>
        <taxon>eudicotyledons</taxon>
        <taxon>Gunneridae</taxon>
        <taxon>Pentapetalae</taxon>
        <taxon>rosids</taxon>
        <taxon>fabids</taxon>
        <taxon>Malpighiales</taxon>
        <taxon>Passifloraceae</taxon>
        <taxon>Turnera</taxon>
    </lineage>
</organism>
<keyword evidence="3" id="KW-1185">Reference proteome</keyword>
<dbReference type="Pfam" id="PF13302">
    <property type="entry name" value="Acetyltransf_3"/>
    <property type="match status" value="2"/>
</dbReference>
<evidence type="ECO:0000259" key="1">
    <source>
        <dbReference type="PROSITE" id="PS51186"/>
    </source>
</evidence>